<dbReference type="GO" id="GO:0003677">
    <property type="term" value="F:DNA binding"/>
    <property type="evidence" value="ECO:0007669"/>
    <property type="project" value="InterPro"/>
</dbReference>
<evidence type="ECO:0000259" key="7">
    <source>
        <dbReference type="PROSITE" id="PS51198"/>
    </source>
</evidence>
<dbReference type="Pfam" id="PF00580">
    <property type="entry name" value="UvrD-helicase"/>
    <property type="match status" value="1"/>
</dbReference>
<dbReference type="PANTHER" id="PTHR11070:SF2">
    <property type="entry name" value="ATP-DEPENDENT DNA HELICASE SRS2"/>
    <property type="match status" value="1"/>
</dbReference>
<dbReference type="InterPro" id="IPR027417">
    <property type="entry name" value="P-loop_NTPase"/>
</dbReference>
<evidence type="ECO:0000313" key="9">
    <source>
        <dbReference type="Proteomes" id="UP000305234"/>
    </source>
</evidence>
<keyword evidence="3 6" id="KW-0347">Helicase</keyword>
<dbReference type="GO" id="GO:0043138">
    <property type="term" value="F:3'-5' DNA helicase activity"/>
    <property type="evidence" value="ECO:0007669"/>
    <property type="project" value="TreeGrafter"/>
</dbReference>
<dbReference type="Proteomes" id="UP000305234">
    <property type="component" value="Unassembled WGS sequence"/>
</dbReference>
<evidence type="ECO:0000256" key="4">
    <source>
        <dbReference type="ARBA" id="ARBA00022840"/>
    </source>
</evidence>
<reference evidence="8 9" key="1">
    <citation type="submission" date="2019-04" db="EMBL/GenBank/DDBJ databases">
        <title>A reverse ecology approach based on a biological definition of microbial populations.</title>
        <authorList>
            <person name="Arevalo P."/>
            <person name="Vaninsberghe D."/>
            <person name="Elsherbini J."/>
            <person name="Gore J."/>
            <person name="Polz M."/>
        </authorList>
    </citation>
    <scope>NUCLEOTIDE SEQUENCE [LARGE SCALE GENOMIC DNA]</scope>
    <source>
        <strain evidence="8 9">10N.261.46.E4</strain>
    </source>
</reference>
<dbReference type="Gene3D" id="3.40.50.300">
    <property type="entry name" value="P-loop containing nucleotide triphosphate hydrolases"/>
    <property type="match status" value="2"/>
</dbReference>
<evidence type="ECO:0000256" key="1">
    <source>
        <dbReference type="ARBA" id="ARBA00022741"/>
    </source>
</evidence>
<evidence type="ECO:0000256" key="6">
    <source>
        <dbReference type="PROSITE-ProRule" id="PRU00560"/>
    </source>
</evidence>
<feature type="domain" description="UvrD-like helicase ATP-binding" evidence="7">
    <location>
        <begin position="9"/>
        <end position="282"/>
    </location>
</feature>
<accession>A0A4U1YUJ2</accession>
<organism evidence="8 9">
    <name type="scientific">Vibrio kanaloae</name>
    <dbReference type="NCBI Taxonomy" id="170673"/>
    <lineage>
        <taxon>Bacteria</taxon>
        <taxon>Pseudomonadati</taxon>
        <taxon>Pseudomonadota</taxon>
        <taxon>Gammaproteobacteria</taxon>
        <taxon>Vibrionales</taxon>
        <taxon>Vibrionaceae</taxon>
        <taxon>Vibrio</taxon>
    </lineage>
</organism>
<dbReference type="RefSeq" id="WP_136998458.1">
    <property type="nucleotide sequence ID" value="NZ_JBFRJO010000015.1"/>
</dbReference>
<gene>
    <name evidence="8" type="ORF">FCV52_15790</name>
</gene>
<dbReference type="PANTHER" id="PTHR11070">
    <property type="entry name" value="UVRD / RECB / PCRA DNA HELICASE FAMILY MEMBER"/>
    <property type="match status" value="1"/>
</dbReference>
<dbReference type="PROSITE" id="PS51198">
    <property type="entry name" value="UVRD_HELICASE_ATP_BIND"/>
    <property type="match status" value="1"/>
</dbReference>
<protein>
    <recommendedName>
        <fullName evidence="5">DNA 3'-5' helicase II</fullName>
    </recommendedName>
</protein>
<keyword evidence="1 6" id="KW-0547">Nucleotide-binding</keyword>
<dbReference type="GO" id="GO:0016787">
    <property type="term" value="F:hydrolase activity"/>
    <property type="evidence" value="ECO:0007669"/>
    <property type="project" value="UniProtKB-UniRule"/>
</dbReference>
<feature type="binding site" evidence="6">
    <location>
        <begin position="30"/>
        <end position="37"/>
    </location>
    <ligand>
        <name>ATP</name>
        <dbReference type="ChEBI" id="CHEBI:30616"/>
    </ligand>
</feature>
<comment type="caution">
    <text evidence="8">The sequence shown here is derived from an EMBL/GenBank/DDBJ whole genome shotgun (WGS) entry which is preliminary data.</text>
</comment>
<dbReference type="AlphaFoldDB" id="A0A4U1YUJ2"/>
<dbReference type="EMBL" id="SYUW01000045">
    <property type="protein sequence ID" value="TKF24429.1"/>
    <property type="molecule type" value="Genomic_DNA"/>
</dbReference>
<keyword evidence="4 6" id="KW-0067">ATP-binding</keyword>
<dbReference type="SUPFAM" id="SSF52540">
    <property type="entry name" value="P-loop containing nucleoside triphosphate hydrolases"/>
    <property type="match status" value="1"/>
</dbReference>
<proteinExistence type="predicted"/>
<evidence type="ECO:0000256" key="3">
    <source>
        <dbReference type="ARBA" id="ARBA00022806"/>
    </source>
</evidence>
<evidence type="ECO:0000256" key="2">
    <source>
        <dbReference type="ARBA" id="ARBA00022801"/>
    </source>
</evidence>
<evidence type="ECO:0000256" key="5">
    <source>
        <dbReference type="ARBA" id="ARBA00034923"/>
    </source>
</evidence>
<evidence type="ECO:0000313" key="8">
    <source>
        <dbReference type="EMBL" id="TKF24429.1"/>
    </source>
</evidence>
<name>A0A4U1YUJ2_9VIBR</name>
<dbReference type="GO" id="GO:0000725">
    <property type="term" value="P:recombinational repair"/>
    <property type="evidence" value="ECO:0007669"/>
    <property type="project" value="TreeGrafter"/>
</dbReference>
<keyword evidence="2 6" id="KW-0378">Hydrolase</keyword>
<dbReference type="InterPro" id="IPR000212">
    <property type="entry name" value="DNA_helicase_UvrD/REP"/>
</dbReference>
<dbReference type="GO" id="GO:0005524">
    <property type="term" value="F:ATP binding"/>
    <property type="evidence" value="ECO:0007669"/>
    <property type="project" value="UniProtKB-UniRule"/>
</dbReference>
<sequence>MHESLTLTGVDKEIYNYLDLNNPKSFLLFAGAGSGKTRTLVNVLQAVRGNNIQEFVRKGQRVAVITYTNAACNEIQHRLAYDPIFAVSTIHSFVWELIQPFTQDIKAWLKVELQREIDDLEYKLSRARDLQGKTALQNARRKKSKEKRLSQLNEIKQFTYSPTTNRVDLGSLTHSEVIKIATYFLMNSTLFRSVLVNKFPILLIDESQDTEKALLEAFIFTQSLNDKVFSLGLFGDLMQRIYSGGKEDLGQPLPEGWMAPIKESNYRSPKRIVSLINTIRKDGDGHLQVPDDNAEEGFIRLFIVESSCSKKPEIEASVRNRMKELTNDSAWTQRDGVKVLTLEHAMAASRGQFDAFFTPLSKVDSLRDPLLNGTSGAFKFLSDQLLALSDAVLAENNFAVMAILKRHSKLISASYNIEFSNDPLLVLKQTNDAVDRLKSLLLEEEPNIRDVLKFVHDNSLLVLPEILSALLVEGKDDDEEEKAPQVAAWELAILAPINQLKSYSLYINEKLGYGTHQGVKGLEFDRVMAIIDDEDANGFLFSYEKLFGAKPLSSTDSRNESTGTESVLSRTRRLLYVICSRAEKSLAVVAYTQNPSMVKKTSIDAGWFREDEIEEFLE</sequence>
<dbReference type="InterPro" id="IPR014016">
    <property type="entry name" value="UvrD-like_ATP-bd"/>
</dbReference>